<protein>
    <submittedName>
        <fullName evidence="1">Uncharacterized protein</fullName>
    </submittedName>
</protein>
<accession>A0ACC2YZ63</accession>
<reference evidence="1" key="1">
    <citation type="submission" date="2022-10" db="EMBL/GenBank/DDBJ databases">
        <title>Culturing micro-colonial fungi from biological soil crusts in the Mojave desert and describing Neophaeococcomyces mojavensis, and introducing the new genera and species Taxawa tesnikishii.</title>
        <authorList>
            <person name="Kurbessoian T."/>
            <person name="Stajich J.E."/>
        </authorList>
    </citation>
    <scope>NUCLEOTIDE SEQUENCE</scope>
    <source>
        <strain evidence="1">JES_115</strain>
    </source>
</reference>
<keyword evidence="2" id="KW-1185">Reference proteome</keyword>
<evidence type="ECO:0000313" key="2">
    <source>
        <dbReference type="Proteomes" id="UP001172680"/>
    </source>
</evidence>
<proteinExistence type="predicted"/>
<dbReference type="EMBL" id="JAPDRP010000017">
    <property type="protein sequence ID" value="KAJ9640478.1"/>
    <property type="molecule type" value="Genomic_DNA"/>
</dbReference>
<comment type="caution">
    <text evidence="1">The sequence shown here is derived from an EMBL/GenBank/DDBJ whole genome shotgun (WGS) entry which is preliminary data.</text>
</comment>
<dbReference type="Proteomes" id="UP001172680">
    <property type="component" value="Unassembled WGS sequence"/>
</dbReference>
<name>A0ACC2YZ63_9PEZI</name>
<sequence length="79" mass="8287">MDSTAWFCIVGGAPVPAPDPHARPARMMRWLGAVEGGEEQEVEEWERKRKEVEGETEGAVVGGVPEAEFPAGGAPGGGI</sequence>
<evidence type="ECO:0000313" key="1">
    <source>
        <dbReference type="EMBL" id="KAJ9640478.1"/>
    </source>
</evidence>
<gene>
    <name evidence="1" type="ORF">H2199_006017</name>
</gene>
<organism evidence="1 2">
    <name type="scientific">Coniosporium tulheliwenetii</name>
    <dbReference type="NCBI Taxonomy" id="3383036"/>
    <lineage>
        <taxon>Eukaryota</taxon>
        <taxon>Fungi</taxon>
        <taxon>Dikarya</taxon>
        <taxon>Ascomycota</taxon>
        <taxon>Pezizomycotina</taxon>
        <taxon>Dothideomycetes</taxon>
        <taxon>Dothideomycetes incertae sedis</taxon>
        <taxon>Coniosporium</taxon>
    </lineage>
</organism>